<gene>
    <name evidence="2" type="ORF">H9Q10_04090</name>
</gene>
<dbReference type="Proteomes" id="UP000768471">
    <property type="component" value="Unassembled WGS sequence"/>
</dbReference>
<dbReference type="RefSeq" id="WP_197902767.1">
    <property type="nucleotide sequence ID" value="NZ_JACSGR010000003.1"/>
</dbReference>
<feature type="signal peptide" evidence="1">
    <location>
        <begin position="1"/>
        <end position="19"/>
    </location>
</feature>
<evidence type="ECO:0000313" key="3">
    <source>
        <dbReference type="Proteomes" id="UP000768471"/>
    </source>
</evidence>
<dbReference type="EMBL" id="JACSGR010000003">
    <property type="protein sequence ID" value="MBH5328846.1"/>
    <property type="molecule type" value="Genomic_DNA"/>
</dbReference>
<comment type="caution">
    <text evidence="2">The sequence shown here is derived from an EMBL/GenBank/DDBJ whole genome shotgun (WGS) entry which is preliminary data.</text>
</comment>
<feature type="chain" id="PRO_5045209298" evidence="1">
    <location>
        <begin position="20"/>
        <end position="114"/>
    </location>
</feature>
<keyword evidence="3" id="KW-1185">Reference proteome</keyword>
<reference evidence="2 3" key="1">
    <citation type="submission" date="2020-09" db="EMBL/GenBank/DDBJ databases">
        <title>Eikenella S3660 sp. nov., isolated from a throat swab.</title>
        <authorList>
            <person name="Buhl M."/>
        </authorList>
    </citation>
    <scope>NUCLEOTIDE SEQUENCE [LARGE SCALE GENOMIC DNA]</scope>
    <source>
        <strain evidence="2 3">S3360</strain>
    </source>
</reference>
<protein>
    <submittedName>
        <fullName evidence="2">Uncharacterized protein</fullName>
    </submittedName>
</protein>
<proteinExistence type="predicted"/>
<organism evidence="2 3">
    <name type="scientific">Eikenella glucosivorans</name>
    <dbReference type="NCBI Taxonomy" id="2766967"/>
    <lineage>
        <taxon>Bacteria</taxon>
        <taxon>Pseudomonadati</taxon>
        <taxon>Pseudomonadota</taxon>
        <taxon>Betaproteobacteria</taxon>
        <taxon>Neisseriales</taxon>
        <taxon>Neisseriaceae</taxon>
        <taxon>Eikenella</taxon>
    </lineage>
</organism>
<name>A0ABS0N995_9NEIS</name>
<keyword evidence="1" id="KW-0732">Signal</keyword>
<accession>A0ABS0N995</accession>
<evidence type="ECO:0000256" key="1">
    <source>
        <dbReference type="SAM" id="SignalP"/>
    </source>
</evidence>
<evidence type="ECO:0000313" key="2">
    <source>
        <dbReference type="EMBL" id="MBH5328846.1"/>
    </source>
</evidence>
<sequence>MRPTLLLICAALFSGAAAAETHTQINLQINPYSGYYSTWPEDAPAYYPSRSYYFYNGGSQYGGGQIQTTEQYSRGGIGYTEHRSCQTTAGSTICTGNWRPAVPIRGNISIEHRR</sequence>